<proteinExistence type="inferred from homology"/>
<name>A0AAV6VWM3_9ARAC</name>
<feature type="region of interest" description="Disordered" evidence="7">
    <location>
        <begin position="363"/>
        <end position="483"/>
    </location>
</feature>
<sequence length="1112" mass="124354">MNCEERISFSPSNTKSFSLVKLNSKALQCIEEYARNGFSDDASPIIKVEDGQVVLCIPGKDDIKSFSFNLSDVEGNESQGSFQCVEKSPNGEMMSLGNIETKMQILALNASITDTKNKIEADDEKQKKYGAKVIQTASSSALPATSSQGTRQAIQAESPVLREKKKAVPLLRKLLSRNFIRGLRSGISNVSKTASNSSSQRGVVLLNEPPPMPTSKEKKVEDQKKKRISEERTEDTYSDVRKKKQRIAHCSQNDLPPISNASMNSSSTSPSVSKSEETSLPSSSKTPSQETIKRRRSSLNSQKESPTCKIHKKTTKLPKIHESSTPDTQASSTVHVESEKVVPVHPNSASAEEIMNLISLYKSKKSSLSNKAKEIPVENKQRIAHCSQNDLPPISNAGMNSSSTSPSVSKSEETSLPSGSKTPSQETIKRRRSSLNSQKESPTFKIKKKKTKLPKIHESSTPDTQASSAVHVESEKVVPVHPNSTSAGEIMNLISLYKTKKSSLSNKTKEIPVENKQNTKKSRKVGINPGNKLTPQELKQLRKRLKNQRRRQRHKLKIRQRKQASALKLANSTTQEMPLRQSKVPKTIRVSSTTDISNLQSVKHNSRVEEPPVLFEKYNPSKLNLKQENLIDMAEFCEEKQIFNQDKHEDFSINKKININKLDASTKLIESSSQDYDLSLKLSEIKEIEAKDMTMPSQERTITKQESQAVHSSNSALGISKCDASFKILGEISHDSAVGKKTSIIKELKNDIQIPSKKKIIHHKKLDDFSFNKELRISKFSESSSQNSECTKKGTQIDAIPTKNNPLKETTISKAEANEFPLSPKSVEDLPTTSSKILSFVQLPDLVQHCNRFVTVAHSDNEEIQIPYLESKQADTHPIVGETKANAGPDPVHETSQNNGKDSFEDNIAEAGRQSTSKHDLKKPCSNNDTAGEFSASKVPNSSQMQHKTITSSQEEPSMLTAFPEVPRIPYSCREEQRVPVSFRGEPSSSVSNETKSDCIMPSNIQEPSVYNFITEEITSFEQRQTYKMIFDEKYGEYKKLQEDLPMYDRYLQSLASTSKIHSRGSDVYNELKTKYYQTFNYHKKRTQEFAALHSELEKIKAHILKFDSSFT</sequence>
<feature type="compositionally biased region" description="Polar residues" evidence="7">
    <location>
        <begin position="325"/>
        <end position="335"/>
    </location>
</feature>
<keyword evidence="10" id="KW-1185">Reference proteome</keyword>
<evidence type="ECO:0000313" key="10">
    <source>
        <dbReference type="Proteomes" id="UP000827092"/>
    </source>
</evidence>
<feature type="compositionally biased region" description="Low complexity" evidence="7">
    <location>
        <begin position="259"/>
        <end position="288"/>
    </location>
</feature>
<keyword evidence="3" id="KW-0805">Transcription regulation</keyword>
<dbReference type="Pfam" id="PF07303">
    <property type="entry name" value="Occludin_ELL"/>
    <property type="match status" value="1"/>
</dbReference>
<evidence type="ECO:0000256" key="2">
    <source>
        <dbReference type="ARBA" id="ARBA00009171"/>
    </source>
</evidence>
<dbReference type="GO" id="GO:0006368">
    <property type="term" value="P:transcription elongation by RNA polymerase II"/>
    <property type="evidence" value="ECO:0007669"/>
    <property type="project" value="InterPro"/>
</dbReference>
<dbReference type="Pfam" id="PF10390">
    <property type="entry name" value="ELL"/>
    <property type="match status" value="1"/>
</dbReference>
<dbReference type="PANTHER" id="PTHR23288:SF17">
    <property type="entry name" value="RNA POLYMERASE II ELONGATION FACTOR ELL"/>
    <property type="match status" value="1"/>
</dbReference>
<evidence type="ECO:0000259" key="8">
    <source>
        <dbReference type="PROSITE" id="PS51980"/>
    </source>
</evidence>
<dbReference type="EMBL" id="JAFNEN010000018">
    <property type="protein sequence ID" value="KAG8200222.1"/>
    <property type="molecule type" value="Genomic_DNA"/>
</dbReference>
<comment type="caution">
    <text evidence="9">The sequence shown here is derived from an EMBL/GenBank/DDBJ whole genome shotgun (WGS) entry which is preliminary data.</text>
</comment>
<dbReference type="InterPro" id="IPR019464">
    <property type="entry name" value="ELL_N"/>
</dbReference>
<dbReference type="AlphaFoldDB" id="A0AAV6VWM3"/>
<organism evidence="9 10">
    <name type="scientific">Oedothorax gibbosus</name>
    <dbReference type="NCBI Taxonomy" id="931172"/>
    <lineage>
        <taxon>Eukaryota</taxon>
        <taxon>Metazoa</taxon>
        <taxon>Ecdysozoa</taxon>
        <taxon>Arthropoda</taxon>
        <taxon>Chelicerata</taxon>
        <taxon>Arachnida</taxon>
        <taxon>Araneae</taxon>
        <taxon>Araneomorphae</taxon>
        <taxon>Entelegynae</taxon>
        <taxon>Araneoidea</taxon>
        <taxon>Linyphiidae</taxon>
        <taxon>Erigoninae</taxon>
        <taxon>Oedothorax</taxon>
    </lineage>
</organism>
<feature type="compositionally biased region" description="Basic and acidic residues" evidence="7">
    <location>
        <begin position="371"/>
        <end position="381"/>
    </location>
</feature>
<feature type="region of interest" description="Disordered" evidence="7">
    <location>
        <begin position="982"/>
        <end position="1001"/>
    </location>
</feature>
<evidence type="ECO:0000313" key="9">
    <source>
        <dbReference type="EMBL" id="KAG8200222.1"/>
    </source>
</evidence>
<dbReference type="InterPro" id="IPR010844">
    <property type="entry name" value="Occludin_ELL"/>
</dbReference>
<feature type="compositionally biased region" description="Basic and acidic residues" evidence="7">
    <location>
        <begin position="215"/>
        <end position="240"/>
    </location>
</feature>
<evidence type="ECO:0000256" key="1">
    <source>
        <dbReference type="ARBA" id="ARBA00004123"/>
    </source>
</evidence>
<gene>
    <name evidence="9" type="ORF">JTE90_025001</name>
</gene>
<feature type="compositionally biased region" description="Basic residues" evidence="7">
    <location>
        <begin position="445"/>
        <end position="454"/>
    </location>
</feature>
<dbReference type="GO" id="GO:0032968">
    <property type="term" value="P:positive regulation of transcription elongation by RNA polymerase II"/>
    <property type="evidence" value="ECO:0007669"/>
    <property type="project" value="TreeGrafter"/>
</dbReference>
<protein>
    <recommendedName>
        <fullName evidence="8">OCEL domain-containing protein</fullName>
    </recommendedName>
</protein>
<feature type="region of interest" description="Disordered" evidence="7">
    <location>
        <begin position="189"/>
        <end position="350"/>
    </location>
</feature>
<evidence type="ECO:0000256" key="3">
    <source>
        <dbReference type="ARBA" id="ARBA00023015"/>
    </source>
</evidence>
<dbReference type="GO" id="GO:0042795">
    <property type="term" value="P:snRNA transcription by RNA polymerase II"/>
    <property type="evidence" value="ECO:0007669"/>
    <property type="project" value="TreeGrafter"/>
</dbReference>
<comment type="subcellular location">
    <subcellularLocation>
        <location evidence="1">Nucleus</location>
    </subcellularLocation>
</comment>
<dbReference type="GO" id="GO:0000987">
    <property type="term" value="F:cis-regulatory region sequence-specific DNA binding"/>
    <property type="evidence" value="ECO:0007669"/>
    <property type="project" value="TreeGrafter"/>
</dbReference>
<keyword evidence="5" id="KW-0539">Nucleus</keyword>
<dbReference type="InterPro" id="IPR031176">
    <property type="entry name" value="ELL/occludin"/>
</dbReference>
<dbReference type="SUPFAM" id="SSF144292">
    <property type="entry name" value="occludin/ELL-like"/>
    <property type="match status" value="1"/>
</dbReference>
<accession>A0AAV6VWM3</accession>
<feature type="domain" description="OCEL" evidence="8">
    <location>
        <begin position="1009"/>
        <end position="1112"/>
    </location>
</feature>
<evidence type="ECO:0000256" key="7">
    <source>
        <dbReference type="SAM" id="MobiDB-lite"/>
    </source>
</evidence>
<evidence type="ECO:0000256" key="6">
    <source>
        <dbReference type="PROSITE-ProRule" id="PRU01324"/>
    </source>
</evidence>
<comment type="similarity">
    <text evidence="2 6">Belongs to the ELL/occludin family.</text>
</comment>
<dbReference type="GO" id="GO:0008023">
    <property type="term" value="C:transcription elongation factor complex"/>
    <property type="evidence" value="ECO:0007669"/>
    <property type="project" value="InterPro"/>
</dbReference>
<dbReference type="Proteomes" id="UP000827092">
    <property type="component" value="Unassembled WGS sequence"/>
</dbReference>
<feature type="region of interest" description="Disordered" evidence="7">
    <location>
        <begin position="139"/>
        <end position="158"/>
    </location>
</feature>
<evidence type="ECO:0000256" key="5">
    <source>
        <dbReference type="ARBA" id="ARBA00023242"/>
    </source>
</evidence>
<feature type="compositionally biased region" description="Basic residues" evidence="7">
    <location>
        <begin position="309"/>
        <end position="318"/>
    </location>
</feature>
<dbReference type="PROSITE" id="PS51980">
    <property type="entry name" value="OCEL"/>
    <property type="match status" value="1"/>
</dbReference>
<feature type="region of interest" description="Disordered" evidence="7">
    <location>
        <begin position="869"/>
        <end position="959"/>
    </location>
</feature>
<dbReference type="Gene3D" id="6.10.140.340">
    <property type="match status" value="1"/>
</dbReference>
<feature type="compositionally biased region" description="Polar residues" evidence="7">
    <location>
        <begin position="938"/>
        <end position="956"/>
    </location>
</feature>
<dbReference type="PANTHER" id="PTHR23288">
    <property type="entry name" value="OCCLUDIN AND RNA POLYMERASE II ELONGATION FACTOR ELL"/>
    <property type="match status" value="1"/>
</dbReference>
<reference evidence="9 10" key="1">
    <citation type="journal article" date="2022" name="Nat. Ecol. Evol.">
        <title>A masculinizing supergene underlies an exaggerated male reproductive morph in a spider.</title>
        <authorList>
            <person name="Hendrickx F."/>
            <person name="De Corte Z."/>
            <person name="Sonet G."/>
            <person name="Van Belleghem S.M."/>
            <person name="Kostlbacher S."/>
            <person name="Vangestel C."/>
        </authorList>
    </citation>
    <scope>NUCLEOTIDE SEQUENCE [LARGE SCALE GENOMIC DNA]</scope>
    <source>
        <strain evidence="9">W744_W776</strain>
    </source>
</reference>
<feature type="compositionally biased region" description="Low complexity" evidence="7">
    <location>
        <begin position="189"/>
        <end position="199"/>
    </location>
</feature>
<keyword evidence="4" id="KW-0804">Transcription</keyword>
<evidence type="ECO:0000256" key="4">
    <source>
        <dbReference type="ARBA" id="ARBA00023163"/>
    </source>
</evidence>
<feature type="compositionally biased region" description="Polar residues" evidence="7">
    <location>
        <begin position="416"/>
        <end position="426"/>
    </location>
</feature>
<feature type="region of interest" description="Disordered" evidence="7">
    <location>
        <begin position="784"/>
        <end position="806"/>
    </location>
</feature>